<dbReference type="PANTHER" id="PTHR44942:SF4">
    <property type="entry name" value="METHYLTRANSFERASE TYPE 11 DOMAIN-CONTAINING PROTEIN"/>
    <property type="match status" value="1"/>
</dbReference>
<dbReference type="CDD" id="cd02440">
    <property type="entry name" value="AdoMet_MTases"/>
    <property type="match status" value="1"/>
</dbReference>
<feature type="region of interest" description="Disordered" evidence="3">
    <location>
        <begin position="1"/>
        <end position="28"/>
    </location>
</feature>
<organism evidence="4 5">
    <name type="scientific">Streptomyces anandii</name>
    <dbReference type="NCBI Taxonomy" id="285454"/>
    <lineage>
        <taxon>Bacteria</taxon>
        <taxon>Bacillati</taxon>
        <taxon>Actinomycetota</taxon>
        <taxon>Actinomycetes</taxon>
        <taxon>Kitasatosporales</taxon>
        <taxon>Streptomycetaceae</taxon>
        <taxon>Streptomyces</taxon>
    </lineage>
</organism>
<keyword evidence="1 4" id="KW-0489">Methyltransferase</keyword>
<protein>
    <submittedName>
        <fullName evidence="4">Class I SAM-dependent methyltransferase</fullName>
        <ecNumber evidence="4">2.1.1.222</ecNumber>
        <ecNumber evidence="4">2.1.1.64</ecNumber>
    </submittedName>
</protein>
<dbReference type="RefSeq" id="WP_345131110.1">
    <property type="nucleotide sequence ID" value="NZ_JBHYTS010000009.1"/>
</dbReference>
<keyword evidence="2 4" id="KW-0808">Transferase</keyword>
<dbReference type="InterPro" id="IPR051052">
    <property type="entry name" value="Diverse_substrate_MTase"/>
</dbReference>
<gene>
    <name evidence="4" type="ORF">ACFW88_08050</name>
</gene>
<dbReference type="Pfam" id="PF13489">
    <property type="entry name" value="Methyltransf_23"/>
    <property type="match status" value="1"/>
</dbReference>
<dbReference type="EC" id="2.1.1.222" evidence="4"/>
<dbReference type="Gene3D" id="3.40.50.150">
    <property type="entry name" value="Vaccinia Virus protein VP39"/>
    <property type="match status" value="1"/>
</dbReference>
<evidence type="ECO:0000256" key="3">
    <source>
        <dbReference type="SAM" id="MobiDB-lite"/>
    </source>
</evidence>
<evidence type="ECO:0000256" key="1">
    <source>
        <dbReference type="ARBA" id="ARBA00022603"/>
    </source>
</evidence>
<feature type="compositionally biased region" description="Basic and acidic residues" evidence="3">
    <location>
        <begin position="17"/>
        <end position="28"/>
    </location>
</feature>
<accession>A0ABW6H1J0</accession>
<dbReference type="PANTHER" id="PTHR44942">
    <property type="entry name" value="METHYLTRANSF_11 DOMAIN-CONTAINING PROTEIN"/>
    <property type="match status" value="1"/>
</dbReference>
<proteinExistence type="predicted"/>
<reference evidence="4 5" key="1">
    <citation type="submission" date="2024-09" db="EMBL/GenBank/DDBJ databases">
        <title>The Natural Products Discovery Center: Release of the First 8490 Sequenced Strains for Exploring Actinobacteria Biosynthetic Diversity.</title>
        <authorList>
            <person name="Kalkreuter E."/>
            <person name="Kautsar S.A."/>
            <person name="Yang D."/>
            <person name="Bader C.D."/>
            <person name="Teijaro C.N."/>
            <person name="Fluegel L."/>
            <person name="Davis C.M."/>
            <person name="Simpson J.R."/>
            <person name="Lauterbach L."/>
            <person name="Steele A.D."/>
            <person name="Gui C."/>
            <person name="Meng S."/>
            <person name="Li G."/>
            <person name="Viehrig K."/>
            <person name="Ye F."/>
            <person name="Su P."/>
            <person name="Kiefer A.F."/>
            <person name="Nichols A."/>
            <person name="Cepeda A.J."/>
            <person name="Yan W."/>
            <person name="Fan B."/>
            <person name="Jiang Y."/>
            <person name="Adhikari A."/>
            <person name="Zheng C.-J."/>
            <person name="Schuster L."/>
            <person name="Cowan T.M."/>
            <person name="Smanski M.J."/>
            <person name="Chevrette M.G."/>
            <person name="De Carvalho L.P.S."/>
            <person name="Shen B."/>
        </authorList>
    </citation>
    <scope>NUCLEOTIDE SEQUENCE [LARGE SCALE GENOMIC DNA]</scope>
    <source>
        <strain evidence="4 5">NPDC059500</strain>
    </source>
</reference>
<dbReference type="EC" id="2.1.1.64" evidence="4"/>
<evidence type="ECO:0000313" key="4">
    <source>
        <dbReference type="EMBL" id="MFE1750478.1"/>
    </source>
</evidence>
<evidence type="ECO:0000313" key="5">
    <source>
        <dbReference type="Proteomes" id="UP001599756"/>
    </source>
</evidence>
<dbReference type="InterPro" id="IPR029063">
    <property type="entry name" value="SAM-dependent_MTases_sf"/>
</dbReference>
<dbReference type="Proteomes" id="UP001599756">
    <property type="component" value="Unassembled WGS sequence"/>
</dbReference>
<dbReference type="GO" id="GO:0061542">
    <property type="term" value="F:3-demethylubiquinol 3-O-methyltransferase activity"/>
    <property type="evidence" value="ECO:0007669"/>
    <property type="project" value="UniProtKB-EC"/>
</dbReference>
<dbReference type="SUPFAM" id="SSF53335">
    <property type="entry name" value="S-adenosyl-L-methionine-dependent methyltransferases"/>
    <property type="match status" value="1"/>
</dbReference>
<evidence type="ECO:0000256" key="2">
    <source>
        <dbReference type="ARBA" id="ARBA00022679"/>
    </source>
</evidence>
<sequence>MPDTRVSFSEDEFSEDAFSKDGFSEDQLSRQRRVAEGFGADAARYDRTRPSYPEALLHRIVGARTGLDVLDVGCGTGIVARQFQAAGCTVLGVEPDPRMAGFARGRGLEVEESTFEDWKPAGRSFDAVVAGQTWHWLDPAVGAVRAAQALRPGGQLTVFWNAEVPPPEVLRSFGEIYRRVVPDSLVARQWTASTLDGYTMLSGKAADGMQQAGVFDAAQEWRFHWEKSYTRDEWLDQMPTHGDLGQHSADQVAKVQEGISAVIDAMGGGFTMGYTTVAVNAALTPA</sequence>
<dbReference type="EMBL" id="JBHYTS010000009">
    <property type="protein sequence ID" value="MFE1750478.1"/>
    <property type="molecule type" value="Genomic_DNA"/>
</dbReference>
<comment type="caution">
    <text evidence="4">The sequence shown here is derived from an EMBL/GenBank/DDBJ whole genome shotgun (WGS) entry which is preliminary data.</text>
</comment>
<dbReference type="GO" id="GO:0102208">
    <property type="term" value="F:2-polyprenyl-6-hydroxyphenol methylase activity"/>
    <property type="evidence" value="ECO:0007669"/>
    <property type="project" value="UniProtKB-EC"/>
</dbReference>
<dbReference type="GO" id="GO:0032259">
    <property type="term" value="P:methylation"/>
    <property type="evidence" value="ECO:0007669"/>
    <property type="project" value="UniProtKB-KW"/>
</dbReference>
<keyword evidence="5" id="KW-1185">Reference proteome</keyword>
<name>A0ABW6H1J0_9ACTN</name>